<reference evidence="2" key="1">
    <citation type="journal article" date="2019" name="Int. J. Syst. Evol. Microbiol.">
        <title>The Global Catalogue of Microorganisms (GCM) 10K type strain sequencing project: providing services to taxonomists for standard genome sequencing and annotation.</title>
        <authorList>
            <consortium name="The Broad Institute Genomics Platform"/>
            <consortium name="The Broad Institute Genome Sequencing Center for Infectious Disease"/>
            <person name="Wu L."/>
            <person name="Ma J."/>
        </authorList>
    </citation>
    <scope>NUCLEOTIDE SEQUENCE [LARGE SCALE GENOMIC DNA]</scope>
    <source>
        <strain evidence="2">CCUG 63682</strain>
    </source>
</reference>
<comment type="caution">
    <text evidence="1">The sequence shown here is derived from an EMBL/GenBank/DDBJ whole genome shotgun (WGS) entry which is preliminary data.</text>
</comment>
<name>A0ABV9N5I3_9FLAO</name>
<dbReference type="RefSeq" id="WP_387964093.1">
    <property type="nucleotide sequence ID" value="NZ_JBHSGP010000014.1"/>
</dbReference>
<proteinExistence type="predicted"/>
<evidence type="ECO:0000313" key="1">
    <source>
        <dbReference type="EMBL" id="MFC4723055.1"/>
    </source>
</evidence>
<accession>A0ABV9N5I3</accession>
<keyword evidence="2" id="KW-1185">Reference proteome</keyword>
<dbReference type="EMBL" id="JBHSGP010000014">
    <property type="protein sequence ID" value="MFC4723055.1"/>
    <property type="molecule type" value="Genomic_DNA"/>
</dbReference>
<evidence type="ECO:0000313" key="2">
    <source>
        <dbReference type="Proteomes" id="UP001595953"/>
    </source>
</evidence>
<protein>
    <recommendedName>
        <fullName evidence="3">Lipoprotein</fullName>
    </recommendedName>
</protein>
<sequence length="207" mass="22220">MKKFTFILSLCVFTIFIGCENELIDSAPQQEFIKGVDYKVKTSTTVQTMASYDIDGEACTTTNLIAGQHHNAGTVSVYTDGTNLIIEYATNDDWTIGVTHLQVGDCNEGWVPLTGSGNPKNGKFDFTEPSYQDTHQVVYIISLESLGLELGDTYCFAAHAEVQGPTGGETAWGEGSQFSGRNWAMFVQSSLTDCDGGDGGGGNDGPK</sequence>
<organism evidence="1 2">
    <name type="scientific">Geojedonia litorea</name>
    <dbReference type="NCBI Taxonomy" id="1268269"/>
    <lineage>
        <taxon>Bacteria</taxon>
        <taxon>Pseudomonadati</taxon>
        <taxon>Bacteroidota</taxon>
        <taxon>Flavobacteriia</taxon>
        <taxon>Flavobacteriales</taxon>
        <taxon>Flavobacteriaceae</taxon>
        <taxon>Geojedonia</taxon>
    </lineage>
</organism>
<dbReference type="PROSITE" id="PS51257">
    <property type="entry name" value="PROKAR_LIPOPROTEIN"/>
    <property type="match status" value="1"/>
</dbReference>
<gene>
    <name evidence="1" type="ORF">ACFO5O_12035</name>
</gene>
<evidence type="ECO:0008006" key="3">
    <source>
        <dbReference type="Google" id="ProtNLM"/>
    </source>
</evidence>
<dbReference type="Proteomes" id="UP001595953">
    <property type="component" value="Unassembled WGS sequence"/>
</dbReference>